<evidence type="ECO:0000313" key="12">
    <source>
        <dbReference type="EMBL" id="MDN0025490.1"/>
    </source>
</evidence>
<feature type="domain" description="Na+/H+ antiporter NhaC-like C-terminal" evidence="10">
    <location>
        <begin position="234"/>
        <end position="420"/>
    </location>
</feature>
<organism evidence="12 14">
    <name type="scientific">Leyella lascolaii</name>
    <dbReference type="NCBI Taxonomy" id="1776379"/>
    <lineage>
        <taxon>Bacteria</taxon>
        <taxon>Pseudomonadati</taxon>
        <taxon>Bacteroidota</taxon>
        <taxon>Bacteroidia</taxon>
        <taxon>Bacteroidales</taxon>
        <taxon>Prevotellaceae</taxon>
        <taxon>Leyella</taxon>
    </lineage>
</organism>
<keyword evidence="5 9" id="KW-0812">Transmembrane</keyword>
<keyword evidence="6 9" id="KW-1133">Transmembrane helix</keyword>
<dbReference type="InterPro" id="IPR052180">
    <property type="entry name" value="NhaC_Na-H+_Antiporter"/>
</dbReference>
<evidence type="ECO:0000256" key="5">
    <source>
        <dbReference type="ARBA" id="ARBA00022692"/>
    </source>
</evidence>
<evidence type="ECO:0000256" key="4">
    <source>
        <dbReference type="ARBA" id="ARBA00022475"/>
    </source>
</evidence>
<feature type="transmembrane region" description="Helical" evidence="9">
    <location>
        <begin position="147"/>
        <end position="164"/>
    </location>
</feature>
<comment type="subcellular location">
    <subcellularLocation>
        <location evidence="1">Cell membrane</location>
        <topology evidence="1">Multi-pass membrane protein</topology>
    </subcellularLocation>
</comment>
<dbReference type="Proteomes" id="UP001168478">
    <property type="component" value="Unassembled WGS sequence"/>
</dbReference>
<feature type="transmembrane region" description="Helical" evidence="9">
    <location>
        <begin position="267"/>
        <end position="291"/>
    </location>
</feature>
<feature type="transmembrane region" description="Helical" evidence="9">
    <location>
        <begin position="109"/>
        <end position="135"/>
    </location>
</feature>
<keyword evidence="3" id="KW-0050">Antiport</keyword>
<feature type="transmembrane region" description="Helical" evidence="9">
    <location>
        <begin position="233"/>
        <end position="261"/>
    </location>
</feature>
<feature type="domain" description="Na+/H+ antiporter NhaC-like C-terminal" evidence="10">
    <location>
        <begin position="17"/>
        <end position="211"/>
    </location>
</feature>
<evidence type="ECO:0000313" key="14">
    <source>
        <dbReference type="Proteomes" id="UP001168478"/>
    </source>
</evidence>
<accession>A0AAW7JUF9</accession>
<dbReference type="GO" id="GO:0005886">
    <property type="term" value="C:plasma membrane"/>
    <property type="evidence" value="ECO:0007669"/>
    <property type="project" value="UniProtKB-SubCell"/>
</dbReference>
<dbReference type="EMBL" id="JAUEIF010000006">
    <property type="protein sequence ID" value="MDN0025490.1"/>
    <property type="molecule type" value="Genomic_DNA"/>
</dbReference>
<dbReference type="Pfam" id="PF03553">
    <property type="entry name" value="Na_H_antiporter"/>
    <property type="match status" value="2"/>
</dbReference>
<evidence type="ECO:0000256" key="3">
    <source>
        <dbReference type="ARBA" id="ARBA00022449"/>
    </source>
</evidence>
<evidence type="ECO:0000313" key="11">
    <source>
        <dbReference type="EMBL" id="MDN0022513.1"/>
    </source>
</evidence>
<feature type="transmembrane region" description="Helical" evidence="9">
    <location>
        <begin position="323"/>
        <end position="350"/>
    </location>
</feature>
<dbReference type="GO" id="GO:0015297">
    <property type="term" value="F:antiporter activity"/>
    <property type="evidence" value="ECO:0007669"/>
    <property type="project" value="UniProtKB-KW"/>
</dbReference>
<proteinExistence type="inferred from homology"/>
<feature type="transmembrane region" description="Helical" evidence="9">
    <location>
        <begin position="194"/>
        <end position="212"/>
    </location>
</feature>
<keyword evidence="2" id="KW-0813">Transport</keyword>
<evidence type="ECO:0000256" key="2">
    <source>
        <dbReference type="ARBA" id="ARBA00022448"/>
    </source>
</evidence>
<comment type="caution">
    <text evidence="12">The sequence shown here is derived from an EMBL/GenBank/DDBJ whole genome shotgun (WGS) entry which is preliminary data.</text>
</comment>
<evidence type="ECO:0000256" key="7">
    <source>
        <dbReference type="ARBA" id="ARBA00023136"/>
    </source>
</evidence>
<feature type="transmembrane region" description="Helical" evidence="9">
    <location>
        <begin position="71"/>
        <end position="89"/>
    </location>
</feature>
<feature type="transmembrane region" description="Helical" evidence="9">
    <location>
        <begin position="7"/>
        <end position="27"/>
    </location>
</feature>
<reference evidence="12" key="2">
    <citation type="submission" date="2023-08" db="EMBL/GenBank/DDBJ databases">
        <title>Identification and characterization of horizontal gene transfer across gut microbiota members of farm animals based on homology search.</title>
        <authorList>
            <person name="Schwarzerova J."/>
            <person name="Nykrynova M."/>
            <person name="Jureckova K."/>
            <person name="Cejkova D."/>
            <person name="Rychlik I."/>
        </authorList>
    </citation>
    <scope>NUCLEOTIDE SEQUENCE</scope>
    <source>
        <strain evidence="12">ET15</strain>
        <strain evidence="11">ET37</strain>
    </source>
</reference>
<evidence type="ECO:0000256" key="9">
    <source>
        <dbReference type="SAM" id="Phobius"/>
    </source>
</evidence>
<protein>
    <submittedName>
        <fullName evidence="12">Na+/H+ antiporter NhaC family protein</fullName>
    </submittedName>
</protein>
<keyword evidence="7 9" id="KW-0472">Membrane</keyword>
<comment type="similarity">
    <text evidence="8">Belongs to the NhaC Na(+)/H(+) (TC 2.A.35) antiporter family.</text>
</comment>
<dbReference type="Proteomes" id="UP001167831">
    <property type="component" value="Unassembled WGS sequence"/>
</dbReference>
<evidence type="ECO:0000313" key="13">
    <source>
        <dbReference type="Proteomes" id="UP001167831"/>
    </source>
</evidence>
<evidence type="ECO:0000256" key="8">
    <source>
        <dbReference type="ARBA" id="ARBA00038435"/>
    </source>
</evidence>
<gene>
    <name evidence="11" type="ORF">QVN81_05665</name>
    <name evidence="12" type="ORF">QVN84_08160</name>
</gene>
<reference evidence="12" key="1">
    <citation type="submission" date="2023-06" db="EMBL/GenBank/DDBJ databases">
        <authorList>
            <person name="Zeman M."/>
            <person name="Kubasova T."/>
            <person name="Jahodarova E."/>
            <person name="Nykrynova M."/>
            <person name="Rychlik I."/>
        </authorList>
    </citation>
    <scope>NUCLEOTIDE SEQUENCE</scope>
    <source>
        <strain evidence="12">ET15</strain>
        <strain evidence="11">ET37</strain>
    </source>
</reference>
<dbReference type="PANTHER" id="PTHR33451">
    <property type="entry name" value="MALATE-2H(+)/NA(+)-LACTATE ANTIPORTER"/>
    <property type="match status" value="1"/>
</dbReference>
<keyword evidence="13" id="KW-1185">Reference proteome</keyword>
<feature type="transmembrane region" description="Helical" evidence="9">
    <location>
        <begin position="402"/>
        <end position="421"/>
    </location>
</feature>
<evidence type="ECO:0000256" key="6">
    <source>
        <dbReference type="ARBA" id="ARBA00022989"/>
    </source>
</evidence>
<sequence>MNNKNGIIALSPLIVFILIYLVTSIIAQDFYKVPISTAFLISGIYAIMSSRRGNLNERIRVFSKGASTENIMLMIWIFMLAGAFANTAKDIGCVDATVNFMLSVLPDNMILAGLFISTCFISLSIGTSVGTIVALTPIAVGLAQTTGVNINLMVAIVIGGAFFGDNLSFISDTTVAATTSQECNMKDKFRANSYIVFPVALIIFIVYIILGFDINKPPVVSQTEFSKILPYMAVFITALLGINVIVVLMVGLILTAIIGIINGSYDIFGWFASMGTGIQSMSELIIITMLAGGLFEIVNKNGGVEYIISKITSHIHGKRGAELVIGIMVAAVNICTANNTVAIITVGGIARKISLKYGVDNRKTACILDTFSCCMQGIIPYGAQILTVANLARINPIDIMPYLYYPYALGVFALLCIYFRFPASYNKK</sequence>
<dbReference type="AlphaFoldDB" id="A0AAW7JUF9"/>
<name>A0AAW7JUF9_9BACT</name>
<dbReference type="PANTHER" id="PTHR33451:SF5">
    <property type="entry name" value="NA+_H+ ANTIPORTER"/>
    <property type="match status" value="1"/>
</dbReference>
<evidence type="ECO:0000259" key="10">
    <source>
        <dbReference type="Pfam" id="PF03553"/>
    </source>
</evidence>
<dbReference type="EMBL" id="JAUEIE010000004">
    <property type="protein sequence ID" value="MDN0022513.1"/>
    <property type="molecule type" value="Genomic_DNA"/>
</dbReference>
<dbReference type="InterPro" id="IPR018461">
    <property type="entry name" value="Na/H_Antiport_NhaC-like_C"/>
</dbReference>
<dbReference type="RefSeq" id="WP_289825033.1">
    <property type="nucleotide sequence ID" value="NZ_JAUEIE010000004.1"/>
</dbReference>
<evidence type="ECO:0000256" key="1">
    <source>
        <dbReference type="ARBA" id="ARBA00004651"/>
    </source>
</evidence>
<keyword evidence="4" id="KW-1003">Cell membrane</keyword>